<accession>A0A0S8J7Y6</accession>
<dbReference type="AlphaFoldDB" id="A0A0S8J7Y6"/>
<comment type="caution">
    <text evidence="1">The sequence shown here is derived from an EMBL/GenBank/DDBJ whole genome shotgun (WGS) entry which is preliminary data.</text>
</comment>
<name>A0A0S8J7Y6_UNCT6</name>
<dbReference type="EMBL" id="LJVA01000192">
    <property type="protein sequence ID" value="KPL05770.1"/>
    <property type="molecule type" value="Genomic_DNA"/>
</dbReference>
<evidence type="ECO:0000313" key="1">
    <source>
        <dbReference type="EMBL" id="KPL05770.1"/>
    </source>
</evidence>
<organism evidence="1 2">
    <name type="scientific">candidate division TA06 bacterium SM1_40</name>
    <dbReference type="NCBI Taxonomy" id="1703773"/>
    <lineage>
        <taxon>Bacteria</taxon>
        <taxon>Bacteria division TA06</taxon>
    </lineage>
</organism>
<dbReference type="Proteomes" id="UP000051035">
    <property type="component" value="Unassembled WGS sequence"/>
</dbReference>
<gene>
    <name evidence="1" type="ORF">AMJ71_11125</name>
</gene>
<evidence type="ECO:0008006" key="3">
    <source>
        <dbReference type="Google" id="ProtNLM"/>
    </source>
</evidence>
<sequence length="149" mass="16343">MRQNACGENFRAAHIIRQATRANYNQELSMEGTERHLGQLMCWLAIACIMASLASCSSKPEDAIVGKWSEIDGTETLEFFKDGTVSVVDKGTTRTGDYRFIEKDRMRLQLGGLGILAGPIDVVAKVSISKDELTLTLAGGDVGKYRKVK</sequence>
<protein>
    <recommendedName>
        <fullName evidence="3">DUF5640 domain-containing protein</fullName>
    </recommendedName>
</protein>
<evidence type="ECO:0000313" key="2">
    <source>
        <dbReference type="Proteomes" id="UP000051035"/>
    </source>
</evidence>
<proteinExistence type="predicted"/>
<reference evidence="1 2" key="1">
    <citation type="journal article" date="2015" name="Microbiome">
        <title>Genomic resolution of linkages in carbon, nitrogen, and sulfur cycling among widespread estuary sediment bacteria.</title>
        <authorList>
            <person name="Baker B.J."/>
            <person name="Lazar C.S."/>
            <person name="Teske A.P."/>
            <person name="Dick G.J."/>
        </authorList>
    </citation>
    <scope>NUCLEOTIDE SEQUENCE [LARGE SCALE GENOMIC DNA]</scope>
    <source>
        <strain evidence="1">SM1_40</strain>
    </source>
</reference>